<dbReference type="Gene3D" id="3.40.50.720">
    <property type="entry name" value="NAD(P)-binding Rossmann-like Domain"/>
    <property type="match status" value="1"/>
</dbReference>
<sequence>MLSTPSTSRTLSEAASKALLRSAGVPMADEREVKTASEAAVAASEIGFPVVAKLCGDAIAHKTERGLVRLKLADVDAVERAAQELLSAATAQDGEVTVLVAPMVQGNRELIVGVVRDPQFGASVMLGIGGIFAEAIADVVFRPAPLDRITAHEMISDLATQKLLGEFRGEACVDREKLVDVLVGLGSLAHSRSDIASIDINPLIIGSDGVPVAVDALVEIGEADASIATARARPTVEQFQALFEPRGVVVAGASSHPGKFGFVSLHNILAGGFQGQIFGTNLQGENVLGIQTVADIDQLPENAIDLVFVCTPASANPALLRACAAKGVKAAFLTSAGYGEAGAEGKKAEEELIALADELGILLAGPNGQGVVSTPAKLCAQIVAPYPPAGHIGVASQSGNFVSSFLNWSRSSGVGISRAVSAGNAAAVTVADYLDFYADDEATAVGLAYLEGISDGRSLMTRLAGVAARKPLVLVKGGATESGAHAAASHTGALAANDKVFDGFCRAAGITRAETVEEAFEAAATFATQPLPKGPNVVIMTTAGGWGVVTSDALARDGLLKLLELPEDLKAQIDGKLPPRWSKANPVDCAGGETRDTIPEVLEMIALHPDVDAVIYLGLGIQSNQARLLREGGFYPDHGIERIVAYHERQDERFALAADELSRRTGKPILTATELAVADPDNPGPLTVRATGRLCYASGNRAVTALGHLYRAAEFRARRGWSVD</sequence>
<reference evidence="2" key="1">
    <citation type="submission" date="2020-05" db="EMBL/GenBank/DDBJ databases">
        <authorList>
            <person name="Chiriac C."/>
            <person name="Salcher M."/>
            <person name="Ghai R."/>
            <person name="Kavagutti S V."/>
        </authorList>
    </citation>
    <scope>NUCLEOTIDE SEQUENCE</scope>
</reference>
<dbReference type="Pfam" id="PF19045">
    <property type="entry name" value="Ligase_CoA_2"/>
    <property type="match status" value="1"/>
</dbReference>
<dbReference type="InterPro" id="IPR032875">
    <property type="entry name" value="Succ_CoA_lig_flav_dom"/>
</dbReference>
<evidence type="ECO:0000313" key="2">
    <source>
        <dbReference type="EMBL" id="CAB4605911.1"/>
    </source>
</evidence>
<feature type="domain" description="ATP-grasp" evidence="1">
    <location>
        <begin position="17"/>
        <end position="229"/>
    </location>
</feature>
<dbReference type="GO" id="GO:0005524">
    <property type="term" value="F:ATP binding"/>
    <property type="evidence" value="ECO:0007669"/>
    <property type="project" value="InterPro"/>
</dbReference>
<gene>
    <name evidence="2" type="ORF">UFOPK1820_01053</name>
</gene>
<dbReference type="EMBL" id="CAEZUK010000182">
    <property type="protein sequence ID" value="CAB4605911.1"/>
    <property type="molecule type" value="Genomic_DNA"/>
</dbReference>
<dbReference type="GO" id="GO:0046872">
    <property type="term" value="F:metal ion binding"/>
    <property type="evidence" value="ECO:0007669"/>
    <property type="project" value="InterPro"/>
</dbReference>
<dbReference type="PROSITE" id="PS50975">
    <property type="entry name" value="ATP_GRASP"/>
    <property type="match status" value="1"/>
</dbReference>
<name>A0A6J6GX20_9ZZZZ</name>
<dbReference type="Gene3D" id="3.40.50.261">
    <property type="entry name" value="Succinyl-CoA synthetase domains"/>
    <property type="match status" value="2"/>
</dbReference>
<dbReference type="AlphaFoldDB" id="A0A6J6GX20"/>
<dbReference type="Pfam" id="PF13607">
    <property type="entry name" value="Succ_CoA_lig"/>
    <property type="match status" value="1"/>
</dbReference>
<evidence type="ECO:0000259" key="1">
    <source>
        <dbReference type="PROSITE" id="PS50975"/>
    </source>
</evidence>
<dbReference type="InterPro" id="IPR016102">
    <property type="entry name" value="Succinyl-CoA_synth-like"/>
</dbReference>
<dbReference type="SUPFAM" id="SSF51735">
    <property type="entry name" value="NAD(P)-binding Rossmann-fold domains"/>
    <property type="match status" value="1"/>
</dbReference>
<dbReference type="InterPro" id="IPR013815">
    <property type="entry name" value="ATP_grasp_subdomain_1"/>
</dbReference>
<proteinExistence type="predicted"/>
<dbReference type="Pfam" id="PF13549">
    <property type="entry name" value="ATP-grasp_5"/>
    <property type="match status" value="1"/>
</dbReference>
<dbReference type="Gene3D" id="3.30.1490.20">
    <property type="entry name" value="ATP-grasp fold, A domain"/>
    <property type="match status" value="1"/>
</dbReference>
<protein>
    <submittedName>
        <fullName evidence="2">Unannotated protein</fullName>
    </submittedName>
</protein>
<dbReference type="Gene3D" id="3.30.470.20">
    <property type="entry name" value="ATP-grasp fold, B domain"/>
    <property type="match status" value="1"/>
</dbReference>
<organism evidence="2">
    <name type="scientific">freshwater metagenome</name>
    <dbReference type="NCBI Taxonomy" id="449393"/>
    <lineage>
        <taxon>unclassified sequences</taxon>
        <taxon>metagenomes</taxon>
        <taxon>ecological metagenomes</taxon>
    </lineage>
</organism>
<dbReference type="PANTHER" id="PTHR42793">
    <property type="entry name" value="COA BINDING DOMAIN CONTAINING PROTEIN"/>
    <property type="match status" value="1"/>
</dbReference>
<dbReference type="PANTHER" id="PTHR42793:SF1">
    <property type="entry name" value="PEPTIDYL-LYSINE N-ACETYLTRANSFERASE PATZ"/>
    <property type="match status" value="1"/>
</dbReference>
<dbReference type="InterPro" id="IPR036291">
    <property type="entry name" value="NAD(P)-bd_dom_sf"/>
</dbReference>
<dbReference type="InterPro" id="IPR043938">
    <property type="entry name" value="Ligase_CoA_dom"/>
</dbReference>
<dbReference type="InterPro" id="IPR011761">
    <property type="entry name" value="ATP-grasp"/>
</dbReference>
<dbReference type="GO" id="GO:0043758">
    <property type="term" value="F:acetate-CoA ligase (ADP-forming) activity"/>
    <property type="evidence" value="ECO:0007669"/>
    <property type="project" value="InterPro"/>
</dbReference>
<dbReference type="SMART" id="SM00881">
    <property type="entry name" value="CoA_binding"/>
    <property type="match status" value="1"/>
</dbReference>
<dbReference type="Pfam" id="PF13380">
    <property type="entry name" value="CoA_binding_2"/>
    <property type="match status" value="1"/>
</dbReference>
<dbReference type="InterPro" id="IPR003781">
    <property type="entry name" value="CoA-bd"/>
</dbReference>
<dbReference type="SUPFAM" id="SSF56059">
    <property type="entry name" value="Glutathione synthetase ATP-binding domain-like"/>
    <property type="match status" value="1"/>
</dbReference>
<accession>A0A6J6GX20</accession>
<dbReference type="SUPFAM" id="SSF52210">
    <property type="entry name" value="Succinyl-CoA synthetase domains"/>
    <property type="match status" value="2"/>
</dbReference>